<feature type="compositionally biased region" description="Polar residues" evidence="5">
    <location>
        <begin position="383"/>
        <end position="394"/>
    </location>
</feature>
<evidence type="ECO:0000256" key="5">
    <source>
        <dbReference type="SAM" id="MobiDB-lite"/>
    </source>
</evidence>
<accession>A0ABP8TXS1</accession>
<dbReference type="EMBL" id="BAABHJ010000039">
    <property type="protein sequence ID" value="GAA4617422.1"/>
    <property type="molecule type" value="Genomic_DNA"/>
</dbReference>
<keyword evidence="6" id="KW-0472">Membrane</keyword>
<evidence type="ECO:0000256" key="1">
    <source>
        <dbReference type="ARBA" id="ARBA00023015"/>
    </source>
</evidence>
<comment type="caution">
    <text evidence="7">The sequence shown here is derived from an EMBL/GenBank/DDBJ whole genome shotgun (WGS) entry which is preliminary data.</text>
</comment>
<dbReference type="PANTHER" id="PTHR43133">
    <property type="entry name" value="RNA POLYMERASE ECF-TYPE SIGMA FACTO"/>
    <property type="match status" value="1"/>
</dbReference>
<feature type="region of interest" description="Disordered" evidence="5">
    <location>
        <begin position="321"/>
        <end position="395"/>
    </location>
</feature>
<proteinExistence type="predicted"/>
<reference evidence="8" key="1">
    <citation type="journal article" date="2019" name="Int. J. Syst. Evol. Microbiol.">
        <title>The Global Catalogue of Microorganisms (GCM) 10K type strain sequencing project: providing services to taxonomists for standard genome sequencing and annotation.</title>
        <authorList>
            <consortium name="The Broad Institute Genomics Platform"/>
            <consortium name="The Broad Institute Genome Sequencing Center for Infectious Disease"/>
            <person name="Wu L."/>
            <person name="Ma J."/>
        </authorList>
    </citation>
    <scope>NUCLEOTIDE SEQUENCE [LARGE SCALE GENOMIC DNA]</scope>
    <source>
        <strain evidence="8">JCM 17938</strain>
    </source>
</reference>
<organism evidence="7 8">
    <name type="scientific">Actinoallomurus liliacearum</name>
    <dbReference type="NCBI Taxonomy" id="1080073"/>
    <lineage>
        <taxon>Bacteria</taxon>
        <taxon>Bacillati</taxon>
        <taxon>Actinomycetota</taxon>
        <taxon>Actinomycetes</taxon>
        <taxon>Streptosporangiales</taxon>
        <taxon>Thermomonosporaceae</taxon>
        <taxon>Actinoallomurus</taxon>
    </lineage>
</organism>
<keyword evidence="6" id="KW-0812">Transmembrane</keyword>
<gene>
    <name evidence="7" type="ORF">GCM10023195_77810</name>
</gene>
<protein>
    <recommendedName>
        <fullName evidence="9">RNA polymerase sigma-70 region 2 domain-containing protein</fullName>
    </recommendedName>
</protein>
<evidence type="ECO:0000313" key="8">
    <source>
        <dbReference type="Proteomes" id="UP001500212"/>
    </source>
</evidence>
<feature type="transmembrane region" description="Helical" evidence="6">
    <location>
        <begin position="292"/>
        <end position="314"/>
    </location>
</feature>
<keyword evidence="1" id="KW-0805">Transcription regulation</keyword>
<dbReference type="Gene3D" id="1.10.10.10">
    <property type="entry name" value="Winged helix-like DNA-binding domain superfamily/Winged helix DNA-binding domain"/>
    <property type="match status" value="1"/>
</dbReference>
<dbReference type="PANTHER" id="PTHR43133:SF8">
    <property type="entry name" value="RNA POLYMERASE SIGMA FACTOR HI_1459-RELATED"/>
    <property type="match status" value="1"/>
</dbReference>
<dbReference type="InterPro" id="IPR039425">
    <property type="entry name" value="RNA_pol_sigma-70-like"/>
</dbReference>
<dbReference type="Gene3D" id="1.10.1740.10">
    <property type="match status" value="1"/>
</dbReference>
<evidence type="ECO:0000256" key="3">
    <source>
        <dbReference type="ARBA" id="ARBA00023125"/>
    </source>
</evidence>
<evidence type="ECO:0000256" key="2">
    <source>
        <dbReference type="ARBA" id="ARBA00023082"/>
    </source>
</evidence>
<evidence type="ECO:0008006" key="9">
    <source>
        <dbReference type="Google" id="ProtNLM"/>
    </source>
</evidence>
<dbReference type="SUPFAM" id="SSF88946">
    <property type="entry name" value="Sigma2 domain of RNA polymerase sigma factors"/>
    <property type="match status" value="1"/>
</dbReference>
<evidence type="ECO:0000313" key="7">
    <source>
        <dbReference type="EMBL" id="GAA4617422.1"/>
    </source>
</evidence>
<evidence type="ECO:0000256" key="4">
    <source>
        <dbReference type="ARBA" id="ARBA00023163"/>
    </source>
</evidence>
<name>A0ABP8TXS1_9ACTN</name>
<keyword evidence="6" id="KW-1133">Transmembrane helix</keyword>
<evidence type="ECO:0000256" key="6">
    <source>
        <dbReference type="SAM" id="Phobius"/>
    </source>
</evidence>
<keyword evidence="4" id="KW-0804">Transcription</keyword>
<dbReference type="InterPro" id="IPR036388">
    <property type="entry name" value="WH-like_DNA-bd_sf"/>
</dbReference>
<keyword evidence="8" id="KW-1185">Reference proteome</keyword>
<dbReference type="InterPro" id="IPR013325">
    <property type="entry name" value="RNA_pol_sigma_r2"/>
</dbReference>
<feature type="compositionally biased region" description="Low complexity" evidence="5">
    <location>
        <begin position="321"/>
        <end position="349"/>
    </location>
</feature>
<sequence>MAGWPTNDRADDQRLAQALQAGDPTAMAGIYDAYAQRLYDYCHVLLRDQELAAQGLHDSLIIVQERISALSDPGLFRGWLYAVTRAECLRRRAETGIPEDRRKAREAEGRVETDESTRRLVHAALMVLSSAQRELLDLALRHELDTDELAGVLSATPQEVVTLVEQARNDLDDAFAAVVVAATGRDDCPSVPGLAGPAGRPLDAETCGRLARHIGSCPICGLRANRKVATARLLHTMPIAAVPADLRARVLGTVTPEYADLRMTIATRFDQPRPAPRHELEEDRPGRRAGMWVALGAAACSVLIFGGILLVLIGSGGNANSGDQAAAAPPSGSPSDDPSASSPAGPSPSRSDESPTPTPTPTPKKSRTPKPLRTAGHPERTTPVPTTASAQPPASGTLAVAGCDMRYTGHCKVKVTAEGGPVHWAVTGTQGGISAGGAGDLDAGQSAYVPVARDYKDFCVFEDKGAVKFASGSSADVHWNC</sequence>
<keyword evidence="3" id="KW-0238">DNA-binding</keyword>
<dbReference type="RefSeq" id="WP_345365651.1">
    <property type="nucleotide sequence ID" value="NZ_BAABHJ010000039.1"/>
</dbReference>
<dbReference type="Proteomes" id="UP001500212">
    <property type="component" value="Unassembled WGS sequence"/>
</dbReference>
<keyword evidence="2" id="KW-0731">Sigma factor</keyword>